<dbReference type="GO" id="GO:0000160">
    <property type="term" value="P:phosphorelay signal transduction system"/>
    <property type="evidence" value="ECO:0007669"/>
    <property type="project" value="InterPro"/>
</dbReference>
<dbReference type="SUPFAM" id="SSF46894">
    <property type="entry name" value="C-terminal effector domain of the bipartite response regulators"/>
    <property type="match status" value="1"/>
</dbReference>
<organism evidence="5">
    <name type="scientific">freshwater metagenome</name>
    <dbReference type="NCBI Taxonomy" id="449393"/>
    <lineage>
        <taxon>unclassified sequences</taxon>
        <taxon>metagenomes</taxon>
        <taxon>ecological metagenomes</taxon>
    </lineage>
</organism>
<feature type="domain" description="HTH luxR-type" evidence="3">
    <location>
        <begin position="140"/>
        <end position="209"/>
    </location>
</feature>
<evidence type="ECO:0000313" key="5">
    <source>
        <dbReference type="EMBL" id="CAB4587142.1"/>
    </source>
</evidence>
<sequence>MRVGVVDDHPLVLAQIETILNELDDMNVVATAESVSEAKKWFVPADLDAVVLDIDLPDGNGIGLGISMSKENPALGVVFLSAVNELDAFLQVPEATRSKWGYLSKTTTRSATMLARALRSAVNGHTVIDPTLLDRIDVSKAQGVSKLTKRQLEVLRGVAEGDSNLTIAQNLNISENAVGNHLIQVYETLGIPEGKNRRVTAVLELLSRDNNRDILR</sequence>
<proteinExistence type="predicted"/>
<evidence type="ECO:0000259" key="4">
    <source>
        <dbReference type="PROSITE" id="PS50110"/>
    </source>
</evidence>
<dbReference type="GO" id="GO:0006355">
    <property type="term" value="P:regulation of DNA-templated transcription"/>
    <property type="evidence" value="ECO:0007669"/>
    <property type="project" value="InterPro"/>
</dbReference>
<dbReference type="InterPro" id="IPR000792">
    <property type="entry name" value="Tscrpt_reg_LuxR_C"/>
</dbReference>
<dbReference type="AlphaFoldDB" id="A0A6J6FE25"/>
<dbReference type="GO" id="GO:0003677">
    <property type="term" value="F:DNA binding"/>
    <property type="evidence" value="ECO:0007669"/>
    <property type="project" value="UniProtKB-KW"/>
</dbReference>
<gene>
    <name evidence="5" type="ORF">UFOPK1788_00298</name>
</gene>
<protein>
    <submittedName>
        <fullName evidence="5">Unannotated protein</fullName>
    </submittedName>
</protein>
<dbReference type="PROSITE" id="PS50110">
    <property type="entry name" value="RESPONSE_REGULATORY"/>
    <property type="match status" value="1"/>
</dbReference>
<evidence type="ECO:0000256" key="1">
    <source>
        <dbReference type="ARBA" id="ARBA00022553"/>
    </source>
</evidence>
<dbReference type="Pfam" id="PF00196">
    <property type="entry name" value="GerE"/>
    <property type="match status" value="1"/>
</dbReference>
<dbReference type="PROSITE" id="PS50043">
    <property type="entry name" value="HTH_LUXR_2"/>
    <property type="match status" value="1"/>
</dbReference>
<dbReference type="CDD" id="cd17535">
    <property type="entry name" value="REC_NarL-like"/>
    <property type="match status" value="1"/>
</dbReference>
<dbReference type="PANTHER" id="PTHR43214">
    <property type="entry name" value="TWO-COMPONENT RESPONSE REGULATOR"/>
    <property type="match status" value="1"/>
</dbReference>
<dbReference type="InterPro" id="IPR058245">
    <property type="entry name" value="NreC/VraR/RcsB-like_REC"/>
</dbReference>
<dbReference type="InterPro" id="IPR039420">
    <property type="entry name" value="WalR-like"/>
</dbReference>
<dbReference type="SUPFAM" id="SSF52172">
    <property type="entry name" value="CheY-like"/>
    <property type="match status" value="1"/>
</dbReference>
<accession>A0A6J6FE25</accession>
<dbReference type="Pfam" id="PF00072">
    <property type="entry name" value="Response_reg"/>
    <property type="match status" value="1"/>
</dbReference>
<reference evidence="5" key="1">
    <citation type="submission" date="2020-05" db="EMBL/GenBank/DDBJ databases">
        <authorList>
            <person name="Chiriac C."/>
            <person name="Salcher M."/>
            <person name="Ghai R."/>
            <person name="Kavagutti S V."/>
        </authorList>
    </citation>
    <scope>NUCLEOTIDE SEQUENCE</scope>
</reference>
<evidence type="ECO:0000256" key="2">
    <source>
        <dbReference type="ARBA" id="ARBA00023125"/>
    </source>
</evidence>
<dbReference type="InterPro" id="IPR001789">
    <property type="entry name" value="Sig_transdc_resp-reg_receiver"/>
</dbReference>
<dbReference type="SMART" id="SM00448">
    <property type="entry name" value="REC"/>
    <property type="match status" value="1"/>
</dbReference>
<dbReference type="PRINTS" id="PR00038">
    <property type="entry name" value="HTHLUXR"/>
</dbReference>
<keyword evidence="2" id="KW-0238">DNA-binding</keyword>
<dbReference type="InterPro" id="IPR016032">
    <property type="entry name" value="Sig_transdc_resp-reg_C-effctor"/>
</dbReference>
<keyword evidence="1" id="KW-0597">Phosphoprotein</keyword>
<dbReference type="Gene3D" id="3.40.50.2300">
    <property type="match status" value="1"/>
</dbReference>
<name>A0A6J6FE25_9ZZZZ</name>
<dbReference type="InterPro" id="IPR011006">
    <property type="entry name" value="CheY-like_superfamily"/>
</dbReference>
<dbReference type="EMBL" id="CAEZUE010000023">
    <property type="protein sequence ID" value="CAB4587142.1"/>
    <property type="molecule type" value="Genomic_DNA"/>
</dbReference>
<feature type="domain" description="Response regulatory" evidence="4">
    <location>
        <begin position="2"/>
        <end position="120"/>
    </location>
</feature>
<dbReference type="SMART" id="SM00421">
    <property type="entry name" value="HTH_LUXR"/>
    <property type="match status" value="1"/>
</dbReference>
<evidence type="ECO:0000259" key="3">
    <source>
        <dbReference type="PROSITE" id="PS50043"/>
    </source>
</evidence>